<dbReference type="AlphaFoldDB" id="L1LB70"/>
<dbReference type="EMBL" id="ACOU01000007">
    <property type="protein sequence ID" value="EKX72576.1"/>
    <property type="molecule type" value="Genomic_DNA"/>
</dbReference>
<evidence type="ECO:0000313" key="1">
    <source>
        <dbReference type="EMBL" id="EKX72576.1"/>
    </source>
</evidence>
<proteinExistence type="predicted"/>
<dbReference type="Proteomes" id="UP000031512">
    <property type="component" value="Unassembled WGS sequence"/>
</dbReference>
<protein>
    <submittedName>
        <fullName evidence="1">Uncharacterized protein</fullName>
    </submittedName>
</protein>
<keyword evidence="2" id="KW-1185">Reference proteome</keyword>
<accession>L1LB70</accession>
<sequence>MLHRFCKRLGDNSPIEAPCEWILHGGVAKKWAKTPPAVGQAHLWTGRGISGLFRTFYVHKPLGNTIGGTRIVKEVRLYGLYRGGMSFRSTPNSTHVRSKNFGAGARHYGSESESGRKSGGPLKKFLKRLLVVFPVTYWLYAHGHLPVIHLKHIDEDTFDSLDNMVVVLLHSPFWYPKELVKKLEGALPKGVKMYYTLK</sequence>
<gene>
    <name evidence="1" type="ORF">BEWA_050440</name>
</gene>
<dbReference type="RefSeq" id="XP_004832028.1">
    <property type="nucleotide sequence ID" value="XM_004831971.1"/>
</dbReference>
<dbReference type="VEuPathDB" id="PiroplasmaDB:BEWA_050440"/>
<reference evidence="1 2" key="1">
    <citation type="journal article" date="2012" name="BMC Genomics">
        <title>Comparative genomic analysis and phylogenetic position of Theileria equi.</title>
        <authorList>
            <person name="Kappmeyer L.S."/>
            <person name="Thiagarajan M."/>
            <person name="Herndon D.R."/>
            <person name="Ramsay J.D."/>
            <person name="Caler E."/>
            <person name="Djikeng A."/>
            <person name="Gillespie J.J."/>
            <person name="Lau A.O."/>
            <person name="Roalson E.H."/>
            <person name="Silva J.C."/>
            <person name="Silva M.G."/>
            <person name="Suarez C.E."/>
            <person name="Ueti M.W."/>
            <person name="Nene V.M."/>
            <person name="Mealey R.H."/>
            <person name="Knowles D.P."/>
            <person name="Brayton K.A."/>
        </authorList>
    </citation>
    <scope>NUCLEOTIDE SEQUENCE [LARGE SCALE GENOMIC DNA]</scope>
    <source>
        <strain evidence="1 2">WA</strain>
    </source>
</reference>
<name>L1LB70_THEEQ</name>
<dbReference type="KEGG" id="beq:BEWA_050440"/>
<dbReference type="GeneID" id="15805165"/>
<evidence type="ECO:0000313" key="2">
    <source>
        <dbReference type="Proteomes" id="UP000031512"/>
    </source>
</evidence>
<organism evidence="1 2">
    <name type="scientific">Theileria equi strain WA</name>
    <dbReference type="NCBI Taxonomy" id="1537102"/>
    <lineage>
        <taxon>Eukaryota</taxon>
        <taxon>Sar</taxon>
        <taxon>Alveolata</taxon>
        <taxon>Apicomplexa</taxon>
        <taxon>Aconoidasida</taxon>
        <taxon>Piroplasmida</taxon>
        <taxon>Theileriidae</taxon>
        <taxon>Theileria</taxon>
    </lineage>
</organism>
<comment type="caution">
    <text evidence="1">The sequence shown here is derived from an EMBL/GenBank/DDBJ whole genome shotgun (WGS) entry which is preliminary data.</text>
</comment>